<proteinExistence type="predicted"/>
<dbReference type="InterPro" id="IPR036425">
    <property type="entry name" value="MoaB/Mog-like_dom_sf"/>
</dbReference>
<dbReference type="InterPro" id="IPR050101">
    <property type="entry name" value="CinA"/>
</dbReference>
<dbReference type="EMBL" id="LAZR01001251">
    <property type="protein sequence ID" value="KKN47889.1"/>
    <property type="molecule type" value="Genomic_DNA"/>
</dbReference>
<name>A0A0F9QZE5_9ZZZZ</name>
<dbReference type="SUPFAM" id="SSF53218">
    <property type="entry name" value="Molybdenum cofactor biosynthesis proteins"/>
    <property type="match status" value="1"/>
</dbReference>
<feature type="domain" description="MoaB/Mog" evidence="1">
    <location>
        <begin position="4"/>
        <end position="178"/>
    </location>
</feature>
<dbReference type="Pfam" id="PF00994">
    <property type="entry name" value="MoCF_biosynth"/>
    <property type="match status" value="1"/>
</dbReference>
<dbReference type="PANTHER" id="PTHR13939">
    <property type="entry name" value="NICOTINAMIDE-NUCLEOTIDE AMIDOHYDROLASE PNCC"/>
    <property type="match status" value="1"/>
</dbReference>
<gene>
    <name evidence="2" type="ORF">LCGC14_0658320</name>
</gene>
<organism evidence="2">
    <name type="scientific">marine sediment metagenome</name>
    <dbReference type="NCBI Taxonomy" id="412755"/>
    <lineage>
        <taxon>unclassified sequences</taxon>
        <taxon>metagenomes</taxon>
        <taxon>ecological metagenomes</taxon>
    </lineage>
</organism>
<sequence length="264" mass="29610">MDVEILVIGNEILIGKTLDSNSHWMAKRITRYGHHLKRITTIEDSLTAISNTLREILKRNPDMIITSGGLGPTFDDLTLEGIAKGLDRKLELNEHAYNSIKKAYNHAYKRGILKLEGMTKERKKMAFLPEGSLSLPNSVGTAPGVKIKEQATEIYILPGVPTEMKSIFRNIITPLLKEKKGKFIERGFLFSGIGESQIAPYTSELENKYPQLWIKTHPRIGLSVEVEVSVTAFNVEDGEGLVDKAINEIKKIIKNLDGKLKERD</sequence>
<dbReference type="SMART" id="SM00852">
    <property type="entry name" value="MoCF_biosynth"/>
    <property type="match status" value="1"/>
</dbReference>
<dbReference type="InterPro" id="IPR001453">
    <property type="entry name" value="MoaB/Mog_dom"/>
</dbReference>
<reference evidence="2" key="1">
    <citation type="journal article" date="2015" name="Nature">
        <title>Complex archaea that bridge the gap between prokaryotes and eukaryotes.</title>
        <authorList>
            <person name="Spang A."/>
            <person name="Saw J.H."/>
            <person name="Jorgensen S.L."/>
            <person name="Zaremba-Niedzwiedzka K."/>
            <person name="Martijn J."/>
            <person name="Lind A.E."/>
            <person name="van Eijk R."/>
            <person name="Schleper C."/>
            <person name="Guy L."/>
            <person name="Ettema T.J."/>
        </authorList>
    </citation>
    <scope>NUCLEOTIDE SEQUENCE</scope>
</reference>
<evidence type="ECO:0000313" key="2">
    <source>
        <dbReference type="EMBL" id="KKN47889.1"/>
    </source>
</evidence>
<dbReference type="PANTHER" id="PTHR13939:SF0">
    <property type="entry name" value="NMN AMIDOHYDROLASE-LIKE PROTEIN YFAY"/>
    <property type="match status" value="1"/>
</dbReference>
<accession>A0A0F9QZE5</accession>
<dbReference type="AlphaFoldDB" id="A0A0F9QZE5"/>
<dbReference type="Gene3D" id="3.40.980.10">
    <property type="entry name" value="MoaB/Mog-like domain"/>
    <property type="match status" value="1"/>
</dbReference>
<dbReference type="CDD" id="cd00885">
    <property type="entry name" value="cinA"/>
    <property type="match status" value="1"/>
</dbReference>
<evidence type="ECO:0000259" key="1">
    <source>
        <dbReference type="SMART" id="SM00852"/>
    </source>
</evidence>
<comment type="caution">
    <text evidence="2">The sequence shown here is derived from an EMBL/GenBank/DDBJ whole genome shotgun (WGS) entry which is preliminary data.</text>
</comment>
<protein>
    <recommendedName>
        <fullName evidence="1">MoaB/Mog domain-containing protein</fullName>
    </recommendedName>
</protein>